<sequence>HIWPYLLINIILLLIYLINMYCAICWKLSIDNNQQILNLINISETKRTHILNFKRFYHIKYNKKLYNDIKFNQWLAGLIDGSGYFDLKKKTIPFLQITLSSEHYELLKIIQNKYGGYIKYRAGHHSVRYTLFNINNIIIILNNINGNIRHTKRLTQYSKICDKLDIKVKYPIKLDKNNKWYSGYFDALGTINYTFINNKPLLYINITELYYHDVIYLKYIFNGDIIYLKQSNGLFKWEIYNIDNLLKFRYYNISDIKSYKFNRIKLINLYIKLYNLKAYNNDSIYNIYWKEFTRLWNK</sequence>
<feature type="non-terminal residue" evidence="2">
    <location>
        <position position="1"/>
    </location>
</feature>
<dbReference type="SUPFAM" id="SSF55608">
    <property type="entry name" value="Homing endonucleases"/>
    <property type="match status" value="2"/>
</dbReference>
<dbReference type="PANTHER" id="PTHR37520">
    <property type="entry name" value="INTRON-ENCODED DNA ENDONUCLEASE AI2A-RELATED"/>
    <property type="match status" value="1"/>
</dbReference>
<dbReference type="EMBL" id="KC993196">
    <property type="protein sequence ID" value="AGS44489.1"/>
    <property type="molecule type" value="Genomic_DNA"/>
</dbReference>
<geneLocation type="mitochondrion" evidence="2"/>
<accession>S5TF42</accession>
<dbReference type="RefSeq" id="YP_008475177.1">
    <property type="nucleotide sequence ID" value="NC_022170.1"/>
</dbReference>
<keyword evidence="1" id="KW-0812">Transmembrane</keyword>
<feature type="transmembrane region" description="Helical" evidence="1">
    <location>
        <begin position="6"/>
        <end position="26"/>
    </location>
</feature>
<evidence type="ECO:0000256" key="1">
    <source>
        <dbReference type="SAM" id="Phobius"/>
    </source>
</evidence>
<evidence type="ECO:0008006" key="3">
    <source>
        <dbReference type="Google" id="ProtNLM"/>
    </source>
</evidence>
<dbReference type="Gene3D" id="3.10.28.10">
    <property type="entry name" value="Homing endonucleases"/>
    <property type="match status" value="1"/>
</dbReference>
<keyword evidence="2" id="KW-0496">Mitochondrion</keyword>
<dbReference type="AlphaFoldDB" id="S5TF42"/>
<name>S5TF42_9ASCO</name>
<evidence type="ECO:0000313" key="2">
    <source>
        <dbReference type="EMBL" id="AGS44489.1"/>
    </source>
</evidence>
<gene>
    <name evidence="2" type="primary">cob-I3</name>
</gene>
<proteinExistence type="predicted"/>
<protein>
    <recommendedName>
        <fullName evidence="3">Homing endonuclease LAGLIDADG domain-containing protein</fullName>
    </recommendedName>
</protein>
<dbReference type="PANTHER" id="PTHR37520:SF1">
    <property type="entry name" value="INTRON-ENCODED DNA ENDONUCLEASE AI2A-RELATED"/>
    <property type="match status" value="1"/>
</dbReference>
<organism evidence="2">
    <name type="scientific">Candida labiduridarum</name>
    <dbReference type="NCBI Taxonomy" id="434042"/>
    <lineage>
        <taxon>Eukaryota</taxon>
        <taxon>Fungi</taxon>
        <taxon>Dikarya</taxon>
        <taxon>Ascomycota</taxon>
        <taxon>Saccharomycotina</taxon>
        <taxon>Pichiomycetes</taxon>
        <taxon>Debaryomycetaceae</taxon>
        <taxon>Candida/Lodderomyces clade</taxon>
        <taxon>Candida</taxon>
    </lineage>
</organism>
<dbReference type="GeneID" id="16695093"/>
<dbReference type="InterPro" id="IPR027434">
    <property type="entry name" value="Homing_endonucl"/>
</dbReference>
<keyword evidence="1" id="KW-0472">Membrane</keyword>
<keyword evidence="1" id="KW-1133">Transmembrane helix</keyword>
<reference evidence="2" key="1">
    <citation type="submission" date="2013-04" db="EMBL/GenBank/DDBJ databases">
        <authorList>
            <person name="Valach M."/>
            <person name="Hegedusova E."/>
            <person name="Brejova B."/>
            <person name="Nosek J."/>
        </authorList>
    </citation>
    <scope>NUCLEOTIDE SEQUENCE</scope>
    <source>
        <strain evidence="2">NRRL Y-27940</strain>
    </source>
</reference>